<reference evidence="3 4" key="1">
    <citation type="submission" date="2021-06" db="EMBL/GenBank/DDBJ databases">
        <title>Bacillus sp. RD4P76, an endophyte from a halophyte.</title>
        <authorList>
            <person name="Sun J.-Q."/>
        </authorList>
    </citation>
    <scope>NUCLEOTIDE SEQUENCE [LARGE SCALE GENOMIC DNA]</scope>
    <source>
        <strain evidence="3 4">JCM 17098</strain>
    </source>
</reference>
<feature type="transmembrane region" description="Helical" evidence="1">
    <location>
        <begin position="196"/>
        <end position="217"/>
    </location>
</feature>
<evidence type="ECO:0000313" key="3">
    <source>
        <dbReference type="EMBL" id="MBU9723668.1"/>
    </source>
</evidence>
<dbReference type="RefSeq" id="WP_088073309.1">
    <property type="nucleotide sequence ID" value="NZ_JAHQCR010000084.1"/>
</dbReference>
<dbReference type="PANTHER" id="PTHR36435">
    <property type="entry name" value="SLR1288 PROTEIN"/>
    <property type="match status" value="1"/>
</dbReference>
<feature type="domain" description="CAAX prenyl protease 2/Lysostaphin resistance protein A-like" evidence="2">
    <location>
        <begin position="123"/>
        <end position="208"/>
    </location>
</feature>
<name>A0ABS6JYI9_9BACI</name>
<proteinExistence type="predicted"/>
<dbReference type="Proteomes" id="UP000790580">
    <property type="component" value="Unassembled WGS sequence"/>
</dbReference>
<keyword evidence="3" id="KW-0482">Metalloprotease</keyword>
<feature type="transmembrane region" description="Helical" evidence="1">
    <location>
        <begin position="118"/>
        <end position="141"/>
    </location>
</feature>
<evidence type="ECO:0000259" key="2">
    <source>
        <dbReference type="Pfam" id="PF02517"/>
    </source>
</evidence>
<dbReference type="EMBL" id="JAHQCR010000084">
    <property type="protein sequence ID" value="MBU9723668.1"/>
    <property type="molecule type" value="Genomic_DNA"/>
</dbReference>
<dbReference type="PANTHER" id="PTHR36435:SF6">
    <property type="entry name" value="ABORTIVE INFECTION PROTEIN"/>
    <property type="match status" value="1"/>
</dbReference>
<keyword evidence="1" id="KW-0472">Membrane</keyword>
<feature type="transmembrane region" description="Helical" evidence="1">
    <location>
        <begin position="7"/>
        <end position="26"/>
    </location>
</feature>
<accession>A0ABS6JYI9</accession>
<keyword evidence="1" id="KW-0812">Transmembrane</keyword>
<evidence type="ECO:0000256" key="1">
    <source>
        <dbReference type="SAM" id="Phobius"/>
    </source>
</evidence>
<keyword evidence="3" id="KW-0645">Protease</keyword>
<comment type="caution">
    <text evidence="3">The sequence shown here is derived from an EMBL/GenBank/DDBJ whole genome shotgun (WGS) entry which is preliminary data.</text>
</comment>
<sequence>MNRRYWLILISFILMQLSPAVVIPLLVELGYSGTEAELAGTTLLICFSIGFFVILFLSVTAKPDHEFIRDRADTSQTVLWIILGFFMAYFAQIIVGLIEMGVFGIEPESENTQFIVELATAVPLLMIVVAVFVPIMEEIVFRMVIFGSLYKRFGFWIAALASGFVFAVVHMDFEHLLRYLVVGVVFAFLYVKTKRIIVPIMAHAGINSFVMIVQVIFGEDLQRIMDQMEDMQSFLYSIIGGYF</sequence>
<keyword evidence="1" id="KW-1133">Transmembrane helix</keyword>
<feature type="transmembrane region" description="Helical" evidence="1">
    <location>
        <begin position="78"/>
        <end position="98"/>
    </location>
</feature>
<keyword evidence="4" id="KW-1185">Reference proteome</keyword>
<gene>
    <name evidence="3" type="ORF">KS407_19810</name>
</gene>
<dbReference type="Pfam" id="PF02517">
    <property type="entry name" value="Rce1-like"/>
    <property type="match status" value="1"/>
</dbReference>
<feature type="transmembrane region" description="Helical" evidence="1">
    <location>
        <begin position="153"/>
        <end position="170"/>
    </location>
</feature>
<organism evidence="3 4">
    <name type="scientific">Evansella alkalicola</name>
    <dbReference type="NCBI Taxonomy" id="745819"/>
    <lineage>
        <taxon>Bacteria</taxon>
        <taxon>Bacillati</taxon>
        <taxon>Bacillota</taxon>
        <taxon>Bacilli</taxon>
        <taxon>Bacillales</taxon>
        <taxon>Bacillaceae</taxon>
        <taxon>Evansella</taxon>
    </lineage>
</organism>
<evidence type="ECO:0000313" key="4">
    <source>
        <dbReference type="Proteomes" id="UP000790580"/>
    </source>
</evidence>
<keyword evidence="3" id="KW-0378">Hydrolase</keyword>
<dbReference type="InterPro" id="IPR003675">
    <property type="entry name" value="Rce1/LyrA-like_dom"/>
</dbReference>
<feature type="transmembrane region" description="Helical" evidence="1">
    <location>
        <begin position="38"/>
        <end position="57"/>
    </location>
</feature>
<feature type="transmembrane region" description="Helical" evidence="1">
    <location>
        <begin position="176"/>
        <end position="191"/>
    </location>
</feature>
<dbReference type="InterPro" id="IPR052710">
    <property type="entry name" value="CAAX_protease"/>
</dbReference>
<dbReference type="GO" id="GO:0008237">
    <property type="term" value="F:metallopeptidase activity"/>
    <property type="evidence" value="ECO:0007669"/>
    <property type="project" value="UniProtKB-KW"/>
</dbReference>
<protein>
    <submittedName>
        <fullName evidence="3">CPBP family intramembrane metalloprotease</fullName>
    </submittedName>
</protein>